<dbReference type="HAMAP" id="MF_02233">
    <property type="entry name" value="UbiV"/>
    <property type="match status" value="1"/>
</dbReference>
<protein>
    <recommendedName>
        <fullName evidence="1">Ubiquinone biosynthesis protein UbiV</fullName>
    </recommendedName>
</protein>
<keyword evidence="1" id="KW-0411">Iron-sulfur</keyword>
<dbReference type="InterPro" id="IPR051454">
    <property type="entry name" value="RNA/ubiquinone_mod_enzymes"/>
</dbReference>
<feature type="binding site" evidence="1">
    <location>
        <position position="193"/>
    </location>
    <ligand>
        <name>[4Fe-4S] cluster</name>
        <dbReference type="ChEBI" id="CHEBI:49883"/>
    </ligand>
</feature>
<dbReference type="Proteomes" id="UP000626148">
    <property type="component" value="Unassembled WGS sequence"/>
</dbReference>
<name>A0A918NGN9_9GAMM</name>
<dbReference type="GO" id="GO:0046872">
    <property type="term" value="F:metal ion binding"/>
    <property type="evidence" value="ECO:0007669"/>
    <property type="project" value="UniProtKB-KW"/>
</dbReference>
<feature type="binding site" evidence="1">
    <location>
        <position position="180"/>
    </location>
    <ligand>
        <name>[4Fe-4S] cluster</name>
        <dbReference type="ChEBI" id="CHEBI:49883"/>
    </ligand>
</feature>
<comment type="subunit">
    <text evidence="1">Forms a heterodimer with UbiU.</text>
</comment>
<dbReference type="PANTHER" id="PTHR30217">
    <property type="entry name" value="PEPTIDASE U32 FAMILY"/>
    <property type="match status" value="1"/>
</dbReference>
<comment type="function">
    <text evidence="1">Required for O(2)-independent ubiquinone (coenzyme Q) biosynthesis. Together with UbiU, is essential for the C6-hydroxylation reaction in the oxygen-independent ubiquinone biosynthesis pathway.</text>
</comment>
<dbReference type="PANTHER" id="PTHR30217:SF11">
    <property type="entry name" value="UBIQUINONE BIOSYNTHESIS PROTEIN UBIV"/>
    <property type="match status" value="1"/>
</dbReference>
<evidence type="ECO:0000256" key="1">
    <source>
        <dbReference type="HAMAP-Rule" id="MF_02233"/>
    </source>
</evidence>
<keyword evidence="1" id="KW-0831">Ubiquinone biosynthesis</keyword>
<keyword evidence="3" id="KW-1185">Reference proteome</keyword>
<organism evidence="2 3">
    <name type="scientific">Saccharospirillum salsuginis</name>
    <dbReference type="NCBI Taxonomy" id="418750"/>
    <lineage>
        <taxon>Bacteria</taxon>
        <taxon>Pseudomonadati</taxon>
        <taxon>Pseudomonadota</taxon>
        <taxon>Gammaproteobacteria</taxon>
        <taxon>Oceanospirillales</taxon>
        <taxon>Saccharospirillaceae</taxon>
        <taxon>Saccharospirillum</taxon>
    </lineage>
</organism>
<evidence type="ECO:0000313" key="3">
    <source>
        <dbReference type="Proteomes" id="UP000626148"/>
    </source>
</evidence>
<comment type="cofactor">
    <cofactor evidence="1">
        <name>[4Fe-4S] cluster</name>
        <dbReference type="ChEBI" id="CHEBI:49883"/>
    </cofactor>
</comment>
<gene>
    <name evidence="1" type="primary">ubiV</name>
    <name evidence="2" type="ORF">GCM10007392_37390</name>
</gene>
<reference evidence="2" key="2">
    <citation type="submission" date="2020-09" db="EMBL/GenBank/DDBJ databases">
        <authorList>
            <person name="Sun Q."/>
            <person name="Kim S."/>
        </authorList>
    </citation>
    <scope>NUCLEOTIDE SEQUENCE</scope>
    <source>
        <strain evidence="2">KCTC 22169</strain>
    </source>
</reference>
<evidence type="ECO:0000313" key="2">
    <source>
        <dbReference type="EMBL" id="GGX66255.1"/>
    </source>
</evidence>
<comment type="caution">
    <text evidence="2">The sequence shown here is derived from an EMBL/GenBank/DDBJ whole genome shotgun (WGS) entry which is preliminary data.</text>
</comment>
<reference evidence="2" key="1">
    <citation type="journal article" date="2014" name="Int. J. Syst. Evol. Microbiol.">
        <title>Complete genome sequence of Corynebacterium casei LMG S-19264T (=DSM 44701T), isolated from a smear-ripened cheese.</title>
        <authorList>
            <consortium name="US DOE Joint Genome Institute (JGI-PGF)"/>
            <person name="Walter F."/>
            <person name="Albersmeier A."/>
            <person name="Kalinowski J."/>
            <person name="Ruckert C."/>
        </authorList>
    </citation>
    <scope>NUCLEOTIDE SEQUENCE</scope>
    <source>
        <strain evidence="2">KCTC 22169</strain>
    </source>
</reference>
<keyword evidence="1" id="KW-0479">Metal-binding</keyword>
<dbReference type="EMBL" id="BMXR01000010">
    <property type="protein sequence ID" value="GGX66255.1"/>
    <property type="molecule type" value="Genomic_DNA"/>
</dbReference>
<keyword evidence="1" id="KW-0004">4Fe-4S</keyword>
<dbReference type="GO" id="GO:0051539">
    <property type="term" value="F:4 iron, 4 sulfur cluster binding"/>
    <property type="evidence" value="ECO:0007669"/>
    <property type="project" value="UniProtKB-UniRule"/>
</dbReference>
<feature type="binding site" evidence="1">
    <location>
        <position position="39"/>
    </location>
    <ligand>
        <name>[4Fe-4S] cluster</name>
        <dbReference type="ChEBI" id="CHEBI:49883"/>
    </ligand>
</feature>
<sequence>MKLSLAPISYFWPKADVQAFYKRVADSPVDRVYLGETICSKRRELSLDDYLRIANELRASGKEVVLSTLTLLEAAGELKELQRYCDQSDFLIEANDLAAVQRVAERGGSFVAGNAVNCYNASTLKRLVDMGMKTWNPPVELSREWLVELLDDPVARSIRSRLEVEVFSFGYLPLAYSARCFTARSEDRPKDDCRLCCINYPNGRTVYTQEDDPIFTLNGIQTQSGQRYNLLSDIDSMRGLVDFVRLSPQAEATFDWIDQFHNAIHNDPISIEIPESDINGYWHKLEGMRQL</sequence>
<dbReference type="InterPro" id="IPR043693">
    <property type="entry name" value="UbiV"/>
</dbReference>
<proteinExistence type="inferred from homology"/>
<dbReference type="InterPro" id="IPR001539">
    <property type="entry name" value="Peptidase_U32"/>
</dbReference>
<dbReference type="Pfam" id="PF01136">
    <property type="entry name" value="Peptidase_U32"/>
    <property type="match status" value="1"/>
</dbReference>
<accession>A0A918NGN9</accession>
<dbReference type="GO" id="GO:0006744">
    <property type="term" value="P:ubiquinone biosynthetic process"/>
    <property type="evidence" value="ECO:0007669"/>
    <property type="project" value="UniProtKB-UniRule"/>
</dbReference>
<dbReference type="AlphaFoldDB" id="A0A918NGN9"/>
<comment type="pathway">
    <text evidence="1">Cofactor biosynthesis; ubiquinone biosynthesis.</text>
</comment>
<dbReference type="NCBIfam" id="NF011991">
    <property type="entry name" value="PRK15447.1"/>
    <property type="match status" value="1"/>
</dbReference>
<dbReference type="RefSeq" id="WP_189611551.1">
    <property type="nucleotide sequence ID" value="NZ_BMXR01000010.1"/>
</dbReference>
<feature type="binding site" evidence="1">
    <location>
        <position position="197"/>
    </location>
    <ligand>
        <name>[4Fe-4S] cluster</name>
        <dbReference type="ChEBI" id="CHEBI:49883"/>
    </ligand>
</feature>
<comment type="similarity">
    <text evidence="1">Belongs to the peptidase U32 family. UbiV subfamily.</text>
</comment>
<keyword evidence="1" id="KW-0408">Iron</keyword>